<dbReference type="Pfam" id="PF13639">
    <property type="entry name" value="zf-RING_2"/>
    <property type="match status" value="1"/>
</dbReference>
<dbReference type="EC" id="2.3.2.27" evidence="5"/>
<dbReference type="Gene3D" id="2.130.10.10">
    <property type="entry name" value="YVTN repeat-like/Quinoprotein amine dehydrogenase"/>
    <property type="match status" value="1"/>
</dbReference>
<dbReference type="EMBL" id="HBUF01382322">
    <property type="protein sequence ID" value="CAG6730792.1"/>
    <property type="molecule type" value="Transcribed_RNA"/>
</dbReference>
<dbReference type="InterPro" id="IPR001680">
    <property type="entry name" value="WD40_rpt"/>
</dbReference>
<evidence type="ECO:0000256" key="8">
    <source>
        <dbReference type="ARBA" id="ARBA00022679"/>
    </source>
</evidence>
<keyword evidence="11 16" id="KW-0863">Zinc-finger</keyword>
<evidence type="ECO:0000256" key="16">
    <source>
        <dbReference type="PROSITE-ProRule" id="PRU00175"/>
    </source>
</evidence>
<dbReference type="GO" id="GO:0016567">
    <property type="term" value="P:protein ubiquitination"/>
    <property type="evidence" value="ECO:0007669"/>
    <property type="project" value="InterPro"/>
</dbReference>
<dbReference type="Pfam" id="PF23419">
    <property type="entry name" value="WD40_RFWD3"/>
    <property type="match status" value="1"/>
</dbReference>
<sequence length="805" mass="88432">MDWFDYDLYDSDIGDYMDESGFEYGSDHILGESDDSQSTFISFNSGISTVSSSSSSSEDSSQDSDTQNTPQQQASVVIVNSGTGGIVWRNRSDDDEESRMSSSSSSSIRSSGRGGGEQSMMEDSLSPTAVQRRQRYFTRQRRRQGQRISSSQSQEGEGDNNPDIVIESSETDTDNEEEEDNRVLDEDNRVSDEDNREQAQLSREVQVLLSPTLPSAHAVLSPSNPHRRQTQQSTAALVDLTNDDTSNPVIHELGIAAQEVVTDEIINLSNPTNNPLVPERDAPTLREIARAAEKRKASTSPVQKKARLNSSQDSDDDDVDAGCNICYDNYTAVGPHRPACLKCGHIFGFSCLERWLKVSCSGGNRRCPSCNKKAHVKDIRLLYCCNLRAVDNTRVYQLSTDLEQEKVQNSKFKVEITSHKIKIEGLEKELTRYKGLEKQGLLQTNKPCDDIVYTKGPVHHLSIALVKNSSATGQAGMARSLMYDEKKNLLLATHQNGNLNGNGMFTGFGYSLVNLLNVSGAHQTINKFFLVSPKAIRDACFHPLDTDLMLIVSLDKTAKLIDVRTGTRVFTFYTESPLWSCAWDPTNPNLFLVGGVNGQLTFFDKRATAWSRPIVTGGTNVGVVSIIGIRAGPGRGLARGGFLVCKLNAVLALEKSENSGQDSIELLDSCGPFMSMYYLESKNQVLLSSRPGPASVHNIRHRVFSLDQRSTGKPVLSLIQTILGGSLAPSLSRSYIWPSEVQGHSLVYAYDAATKSLCGWSVSDATKKVCLPCQDPILDICRVESQTGPMLVALSDAAVHFYKHP</sequence>
<evidence type="ECO:0000256" key="1">
    <source>
        <dbReference type="ARBA" id="ARBA00000900"/>
    </source>
</evidence>
<evidence type="ECO:0000256" key="3">
    <source>
        <dbReference type="ARBA" id="ARBA00004496"/>
    </source>
</evidence>
<dbReference type="GO" id="GO:0036297">
    <property type="term" value="P:interstrand cross-link repair"/>
    <property type="evidence" value="ECO:0007669"/>
    <property type="project" value="InterPro"/>
</dbReference>
<feature type="compositionally biased region" description="Low complexity" evidence="17">
    <location>
        <begin position="42"/>
        <end position="65"/>
    </location>
</feature>
<proteinExistence type="predicted"/>
<dbReference type="InterPro" id="IPR015943">
    <property type="entry name" value="WD40/YVTN_repeat-like_dom_sf"/>
</dbReference>
<dbReference type="SUPFAM" id="SSF57850">
    <property type="entry name" value="RING/U-box"/>
    <property type="match status" value="1"/>
</dbReference>
<feature type="compositionally biased region" description="Acidic residues" evidence="17">
    <location>
        <begin position="169"/>
        <end position="180"/>
    </location>
</feature>
<keyword evidence="15" id="KW-0539">Nucleus</keyword>
<keyword evidence="8" id="KW-0808">Transferase</keyword>
<evidence type="ECO:0000256" key="10">
    <source>
        <dbReference type="ARBA" id="ARBA00022763"/>
    </source>
</evidence>
<comment type="catalytic activity">
    <reaction evidence="1">
        <text>S-ubiquitinyl-[E2 ubiquitin-conjugating enzyme]-L-cysteine + [acceptor protein]-L-lysine = [E2 ubiquitin-conjugating enzyme]-L-cysteine + N(6)-ubiquitinyl-[acceptor protein]-L-lysine.</text>
        <dbReference type="EC" id="2.3.2.27"/>
    </reaction>
</comment>
<keyword evidence="12" id="KW-0833">Ubl conjugation pathway</keyword>
<keyword evidence="10" id="KW-0227">DNA damage</keyword>
<dbReference type="GO" id="GO:0008270">
    <property type="term" value="F:zinc ion binding"/>
    <property type="evidence" value="ECO:0007669"/>
    <property type="project" value="UniProtKB-KW"/>
</dbReference>
<evidence type="ECO:0000313" key="19">
    <source>
        <dbReference type="EMBL" id="CAG6730791.1"/>
    </source>
</evidence>
<dbReference type="InterPro" id="IPR001841">
    <property type="entry name" value="Znf_RING"/>
</dbReference>
<evidence type="ECO:0000256" key="12">
    <source>
        <dbReference type="ARBA" id="ARBA00022786"/>
    </source>
</evidence>
<evidence type="ECO:0000256" key="5">
    <source>
        <dbReference type="ARBA" id="ARBA00012483"/>
    </source>
</evidence>
<dbReference type="InterPro" id="IPR036322">
    <property type="entry name" value="WD40_repeat_dom_sf"/>
</dbReference>
<evidence type="ECO:0000256" key="4">
    <source>
        <dbReference type="ARBA" id="ARBA00004906"/>
    </source>
</evidence>
<dbReference type="SUPFAM" id="SSF50978">
    <property type="entry name" value="WD40 repeat-like"/>
    <property type="match status" value="1"/>
</dbReference>
<evidence type="ECO:0000256" key="13">
    <source>
        <dbReference type="ARBA" id="ARBA00022833"/>
    </source>
</evidence>
<evidence type="ECO:0000256" key="15">
    <source>
        <dbReference type="ARBA" id="ARBA00023242"/>
    </source>
</evidence>
<dbReference type="EMBL" id="HBUF01036434">
    <property type="protein sequence ID" value="CAG6616641.1"/>
    <property type="molecule type" value="Transcribed_RNA"/>
</dbReference>
<keyword evidence="6" id="KW-0963">Cytoplasm</keyword>
<feature type="compositionally biased region" description="Low complexity" evidence="17">
    <location>
        <begin position="100"/>
        <end position="111"/>
    </location>
</feature>
<dbReference type="SMART" id="SM00320">
    <property type="entry name" value="WD40"/>
    <property type="match status" value="2"/>
</dbReference>
<dbReference type="CDD" id="cd16450">
    <property type="entry name" value="mRING-C3HGC3_RFWD3"/>
    <property type="match status" value="1"/>
</dbReference>
<evidence type="ECO:0000256" key="11">
    <source>
        <dbReference type="ARBA" id="ARBA00022771"/>
    </source>
</evidence>
<feature type="domain" description="RING-type" evidence="18">
    <location>
        <begin position="323"/>
        <end position="371"/>
    </location>
</feature>
<dbReference type="AlphaFoldDB" id="A0A8D8YLR1"/>
<evidence type="ECO:0000256" key="9">
    <source>
        <dbReference type="ARBA" id="ARBA00022737"/>
    </source>
</evidence>
<dbReference type="GO" id="GO:0061630">
    <property type="term" value="F:ubiquitin protein ligase activity"/>
    <property type="evidence" value="ECO:0007669"/>
    <property type="project" value="UniProtKB-EC"/>
</dbReference>
<keyword evidence="7" id="KW-0853">WD repeat</keyword>
<evidence type="ECO:0000259" key="18">
    <source>
        <dbReference type="PROSITE" id="PS50089"/>
    </source>
</evidence>
<feature type="compositionally biased region" description="Basic residues" evidence="17">
    <location>
        <begin position="132"/>
        <end position="145"/>
    </location>
</feature>
<protein>
    <recommendedName>
        <fullName evidence="5">RING-type E3 ubiquitin transferase</fullName>
        <ecNumber evidence="5">2.3.2.27</ecNumber>
    </recommendedName>
</protein>
<organism evidence="19">
    <name type="scientific">Cacopsylla melanoneura</name>
    <dbReference type="NCBI Taxonomy" id="428564"/>
    <lineage>
        <taxon>Eukaryota</taxon>
        <taxon>Metazoa</taxon>
        <taxon>Ecdysozoa</taxon>
        <taxon>Arthropoda</taxon>
        <taxon>Hexapoda</taxon>
        <taxon>Insecta</taxon>
        <taxon>Pterygota</taxon>
        <taxon>Neoptera</taxon>
        <taxon>Paraneoptera</taxon>
        <taxon>Hemiptera</taxon>
        <taxon>Sternorrhyncha</taxon>
        <taxon>Psylloidea</taxon>
        <taxon>Psyllidae</taxon>
        <taxon>Psyllinae</taxon>
        <taxon>Cacopsylla</taxon>
    </lineage>
</organism>
<dbReference type="GO" id="GO:0016605">
    <property type="term" value="C:PML body"/>
    <property type="evidence" value="ECO:0007669"/>
    <property type="project" value="UniProtKB-SubCell"/>
</dbReference>
<evidence type="ECO:0000256" key="7">
    <source>
        <dbReference type="ARBA" id="ARBA00022574"/>
    </source>
</evidence>
<feature type="region of interest" description="Disordered" evidence="17">
    <location>
        <begin position="292"/>
        <end position="317"/>
    </location>
</feature>
<dbReference type="Gene3D" id="3.30.40.10">
    <property type="entry name" value="Zinc/RING finger domain, C3HC4 (zinc finger)"/>
    <property type="match status" value="1"/>
</dbReference>
<feature type="compositionally biased region" description="Basic and acidic residues" evidence="17">
    <location>
        <begin position="181"/>
        <end position="197"/>
    </location>
</feature>
<evidence type="ECO:0000256" key="2">
    <source>
        <dbReference type="ARBA" id="ARBA00004322"/>
    </source>
</evidence>
<feature type="region of interest" description="Disordered" evidence="17">
    <location>
        <begin position="26"/>
        <end position="200"/>
    </location>
</feature>
<reference evidence="19" key="1">
    <citation type="submission" date="2021-05" db="EMBL/GenBank/DDBJ databases">
        <authorList>
            <person name="Alioto T."/>
            <person name="Alioto T."/>
            <person name="Gomez Garrido J."/>
        </authorList>
    </citation>
    <scope>NUCLEOTIDE SEQUENCE</scope>
</reference>
<dbReference type="EMBL" id="HBUF01382321">
    <property type="protein sequence ID" value="CAG6730791.1"/>
    <property type="molecule type" value="Transcribed_RNA"/>
</dbReference>
<dbReference type="InterPro" id="IPR013083">
    <property type="entry name" value="Znf_RING/FYVE/PHD"/>
</dbReference>
<feature type="compositionally biased region" description="Polar residues" evidence="17">
    <location>
        <begin position="66"/>
        <end position="81"/>
    </location>
</feature>
<dbReference type="PROSITE" id="PS50089">
    <property type="entry name" value="ZF_RING_2"/>
    <property type="match status" value="1"/>
</dbReference>
<dbReference type="InterPro" id="IPR056527">
    <property type="entry name" value="WD40_RFWD3"/>
</dbReference>
<dbReference type="PANTHER" id="PTHR16047:SF7">
    <property type="entry name" value="E3 UBIQUITIN-PROTEIN LIGASE RFWD3"/>
    <property type="match status" value="1"/>
</dbReference>
<comment type="subcellular location">
    <subcellularLocation>
        <location evidence="3">Cytoplasm</location>
    </subcellularLocation>
    <subcellularLocation>
        <location evidence="2">Nucleus</location>
        <location evidence="2">PML body</location>
    </subcellularLocation>
</comment>
<evidence type="ECO:0000256" key="6">
    <source>
        <dbReference type="ARBA" id="ARBA00022490"/>
    </source>
</evidence>
<comment type="pathway">
    <text evidence="4">Protein modification; protein ubiquitination.</text>
</comment>
<dbReference type="EMBL" id="HBUF01036433">
    <property type="protein sequence ID" value="CAG6616640.1"/>
    <property type="molecule type" value="Transcribed_RNA"/>
</dbReference>
<evidence type="ECO:0000256" key="17">
    <source>
        <dbReference type="SAM" id="MobiDB-lite"/>
    </source>
</evidence>
<keyword evidence="13" id="KW-0862">Zinc</keyword>
<dbReference type="PANTHER" id="PTHR16047">
    <property type="entry name" value="RFWD3 PROTEIN"/>
    <property type="match status" value="1"/>
</dbReference>
<evidence type="ECO:0000256" key="14">
    <source>
        <dbReference type="ARBA" id="ARBA00023204"/>
    </source>
</evidence>
<accession>A0A8D8YLR1</accession>
<keyword evidence="9" id="KW-0677">Repeat</keyword>
<name>A0A8D8YLR1_9HEMI</name>
<keyword evidence="14" id="KW-0234">DNA repair</keyword>
<dbReference type="GO" id="GO:0005737">
    <property type="term" value="C:cytoplasm"/>
    <property type="evidence" value="ECO:0007669"/>
    <property type="project" value="UniProtKB-SubCell"/>
</dbReference>
<dbReference type="InterPro" id="IPR037381">
    <property type="entry name" value="RFWD3"/>
</dbReference>
<keyword evidence="11 16" id="KW-0479">Metal-binding</keyword>